<accession>A0ACD5XNR6</accession>
<sequence length="343" mass="39124">MVWSRDAPSSRSSLEEENGTPGPLPLAVERMAAGTGGRDGTQERRRGRSGEQFCRGQEDARNFPSPYPFVQGGLGQKIRPVYSRQAMDNISKKEFAELALDGRNYLTWAMDVKINLSSRNLISTITTPAEGAPAIPEPAKYAALHFIRHHLYPSLKDEYMMEENSLSLWDSLKERYDQQRSVMLPKAQRQWALIRFQDFKSVAAYNSAVHQINSKLRFCNSAVLGADLIEKTLSTFHPDMRLIAEQHRNQKYRKISELIYALLQAEKPNEILDKNNLSRPTGTLPLPEAHFNSYSAQNFRVQRRTRERKREIPATVRRLSIAVTSFLSPERCARRFSAAPTRT</sequence>
<proteinExistence type="predicted"/>
<dbReference type="Proteomes" id="UP001732700">
    <property type="component" value="Chromosome 5A"/>
</dbReference>
<protein>
    <submittedName>
        <fullName evidence="1">Uncharacterized protein</fullName>
    </submittedName>
</protein>
<reference evidence="1" key="2">
    <citation type="submission" date="2025-09" db="UniProtKB">
        <authorList>
            <consortium name="EnsemblPlants"/>
        </authorList>
    </citation>
    <scope>IDENTIFICATION</scope>
</reference>
<reference evidence="1" key="1">
    <citation type="submission" date="2021-05" db="EMBL/GenBank/DDBJ databases">
        <authorList>
            <person name="Scholz U."/>
            <person name="Mascher M."/>
            <person name="Fiebig A."/>
        </authorList>
    </citation>
    <scope>NUCLEOTIDE SEQUENCE [LARGE SCALE GENOMIC DNA]</scope>
</reference>
<evidence type="ECO:0000313" key="2">
    <source>
        <dbReference type="Proteomes" id="UP001732700"/>
    </source>
</evidence>
<dbReference type="EnsemblPlants" id="AVESA.00010b.r2.5AG0826250.1">
    <property type="protein sequence ID" value="AVESA.00010b.r2.5AG0826250.1.CDS"/>
    <property type="gene ID" value="AVESA.00010b.r2.5AG0826250"/>
</dbReference>
<evidence type="ECO:0000313" key="1">
    <source>
        <dbReference type="EnsemblPlants" id="AVESA.00010b.r2.5AG0826250.1.CDS"/>
    </source>
</evidence>
<keyword evidence="2" id="KW-1185">Reference proteome</keyword>
<name>A0ACD5XNR6_AVESA</name>
<organism evidence="1 2">
    <name type="scientific">Avena sativa</name>
    <name type="common">Oat</name>
    <dbReference type="NCBI Taxonomy" id="4498"/>
    <lineage>
        <taxon>Eukaryota</taxon>
        <taxon>Viridiplantae</taxon>
        <taxon>Streptophyta</taxon>
        <taxon>Embryophyta</taxon>
        <taxon>Tracheophyta</taxon>
        <taxon>Spermatophyta</taxon>
        <taxon>Magnoliopsida</taxon>
        <taxon>Liliopsida</taxon>
        <taxon>Poales</taxon>
        <taxon>Poaceae</taxon>
        <taxon>BOP clade</taxon>
        <taxon>Pooideae</taxon>
        <taxon>Poodae</taxon>
        <taxon>Poeae</taxon>
        <taxon>Poeae Chloroplast Group 1 (Aveneae type)</taxon>
        <taxon>Aveninae</taxon>
        <taxon>Avena</taxon>
    </lineage>
</organism>